<reference evidence="1 2" key="1">
    <citation type="submission" date="2018-08" db="EMBL/GenBank/DDBJ databases">
        <title>A genome reference for cultivated species of the human gut microbiota.</title>
        <authorList>
            <person name="Zou Y."/>
            <person name="Xue W."/>
            <person name="Luo G."/>
        </authorList>
    </citation>
    <scope>NUCLEOTIDE SEQUENCE [LARGE SCALE GENOMIC DNA]</scope>
    <source>
        <strain evidence="1 2">TF08-11</strain>
    </source>
</reference>
<evidence type="ECO:0000313" key="2">
    <source>
        <dbReference type="Proteomes" id="UP000260721"/>
    </source>
</evidence>
<accession>A0A3E3E8P5</accession>
<dbReference type="AlphaFoldDB" id="A0A3E3E8P5"/>
<dbReference type="Proteomes" id="UP000260721">
    <property type="component" value="Unassembled WGS sequence"/>
</dbReference>
<dbReference type="RefSeq" id="WP_117445207.1">
    <property type="nucleotide sequence ID" value="NZ_QUSK01000001.1"/>
</dbReference>
<evidence type="ECO:0000313" key="1">
    <source>
        <dbReference type="EMBL" id="RGD78349.1"/>
    </source>
</evidence>
<name>A0A3E3E8P5_9FIRM</name>
<dbReference type="EMBL" id="QUSK01000001">
    <property type="protein sequence ID" value="RGD78349.1"/>
    <property type="molecule type" value="Genomic_DNA"/>
</dbReference>
<protein>
    <submittedName>
        <fullName evidence="1">Uncharacterized protein</fullName>
    </submittedName>
</protein>
<comment type="caution">
    <text evidence="1">The sequence shown here is derived from an EMBL/GenBank/DDBJ whole genome shotgun (WGS) entry which is preliminary data.</text>
</comment>
<sequence>MANITLNIEGDLNIYVSEEDGQPDSLYLDGMDGFPETLRIHLEADGEDDESKAEVIYAIPGAAAISMTLYEALTLALNSGGADSLELMPVSGIFIAFNSDDVIIDQNGDCYLAGPGIIFALEDGDIVSLDEEDKKLITQVLEDGTAELTNGAEIRCAFGL</sequence>
<organism evidence="1 2">
    <name type="scientific">Faecalicoccus pleomorphus</name>
    <dbReference type="NCBI Taxonomy" id="1323"/>
    <lineage>
        <taxon>Bacteria</taxon>
        <taxon>Bacillati</taxon>
        <taxon>Bacillota</taxon>
        <taxon>Erysipelotrichia</taxon>
        <taxon>Erysipelotrichales</taxon>
        <taxon>Erysipelotrichaceae</taxon>
        <taxon>Faecalicoccus</taxon>
    </lineage>
</organism>
<gene>
    <name evidence="1" type="ORF">DXC78_00500</name>
</gene>
<proteinExistence type="predicted"/>